<gene>
    <name evidence="5" type="ORF">GSTENG00008591001</name>
</gene>
<dbReference type="KEGG" id="tng:GSTEN00008591G001"/>
<dbReference type="PANTHER" id="PTHR12428:SF65">
    <property type="entry name" value="CYTOCHROME C OXIDASE ASSEMBLY PROTEIN COX18, MITOCHONDRIAL"/>
    <property type="match status" value="1"/>
</dbReference>
<evidence type="ECO:0000256" key="1">
    <source>
        <dbReference type="ARBA" id="ARBA00004141"/>
    </source>
</evidence>
<dbReference type="OrthoDB" id="2148490at2759"/>
<sequence>MLIGRFLQAPLGRVRCVLVRSLSPGPTVSAVCCPSSAGNLTAALRTLSNVSSLPARGTSPRLSGARVLLGPVTVLRSGARAMSGSSPGSDSWGWYGSLAESGPVRLCEQYLVGVQQLTGFPWWLSIIVSTVTVRTLITLPLAAYQVVIIAKVEALQAEISELAKRLRYEVSVRAKERGWTEKEKRFQFQRNLRHLVSQLYIRDNCHPFKASLLVWVQLPLWISLSLALRNLSLEEPGCSGSRRGPVVPGPDLPRPHLDPTAVSGTHQPAHRRGVFFTETPPVSSPEAHHQLHPGILSLDGSGCSFSSVCHGPVLVVLQPGGILSQPAPAVSYSPQRAPAASAAFTHSLQRPAGSLRQQVLQVAR</sequence>
<keyword evidence="3" id="KW-1133">Transmembrane helix</keyword>
<dbReference type="AlphaFoldDB" id="Q4T1Y2"/>
<evidence type="ECO:0000256" key="3">
    <source>
        <dbReference type="ARBA" id="ARBA00022989"/>
    </source>
</evidence>
<accession>Q4T1Y2</accession>
<reference evidence="5" key="1">
    <citation type="journal article" date="2004" name="Nature">
        <title>Genome duplication in the teleost fish Tetraodon nigroviridis reveals the early vertebrate proto-karyotype.</title>
        <authorList>
            <person name="Jaillon O."/>
            <person name="Aury J.-M."/>
            <person name="Brunet F."/>
            <person name="Petit J.-L."/>
            <person name="Stange-Thomann N."/>
            <person name="Mauceli E."/>
            <person name="Bouneau L."/>
            <person name="Fischer C."/>
            <person name="Ozouf-Costaz C."/>
            <person name="Bernot A."/>
            <person name="Nicaud S."/>
            <person name="Jaffe D."/>
            <person name="Fisher S."/>
            <person name="Lutfalla G."/>
            <person name="Dossat C."/>
            <person name="Segurens B."/>
            <person name="Dasilva C."/>
            <person name="Salanoubat M."/>
            <person name="Levy M."/>
            <person name="Boudet N."/>
            <person name="Castellano S."/>
            <person name="Anthouard V."/>
            <person name="Jubin C."/>
            <person name="Castelli V."/>
            <person name="Katinka M."/>
            <person name="Vacherie B."/>
            <person name="Biemont C."/>
            <person name="Skalli Z."/>
            <person name="Cattolico L."/>
            <person name="Poulain J."/>
            <person name="De Berardinis V."/>
            <person name="Cruaud C."/>
            <person name="Duprat S."/>
            <person name="Brottier P."/>
            <person name="Coutanceau J.-P."/>
            <person name="Gouzy J."/>
            <person name="Parra G."/>
            <person name="Lardier G."/>
            <person name="Chapple C."/>
            <person name="McKernan K.J."/>
            <person name="McEwan P."/>
            <person name="Bosak S."/>
            <person name="Kellis M."/>
            <person name="Volff J.-N."/>
            <person name="Guigo R."/>
            <person name="Zody M.C."/>
            <person name="Mesirov J."/>
            <person name="Lindblad-Toh K."/>
            <person name="Birren B."/>
            <person name="Nusbaum C."/>
            <person name="Kahn D."/>
            <person name="Robinson-Rechavi M."/>
            <person name="Laudet V."/>
            <person name="Schachter V."/>
            <person name="Quetier F."/>
            <person name="Saurin W."/>
            <person name="Scarpelli C."/>
            <person name="Wincker P."/>
            <person name="Lander E.S."/>
            <person name="Weissenbach J."/>
            <person name="Roest Crollius H."/>
        </authorList>
    </citation>
    <scope>NUCLEOTIDE SEQUENCE [LARGE SCALE GENOMIC DNA]</scope>
</reference>
<name>Q4T1Y2_TETNG</name>
<evidence type="ECO:0000256" key="2">
    <source>
        <dbReference type="ARBA" id="ARBA00022692"/>
    </source>
</evidence>
<dbReference type="InterPro" id="IPR001708">
    <property type="entry name" value="YidC/ALB3/OXA1/COX18"/>
</dbReference>
<reference evidence="5" key="2">
    <citation type="submission" date="2004-02" db="EMBL/GenBank/DDBJ databases">
        <authorList>
            <consortium name="Genoscope"/>
            <consortium name="Whitehead Institute Centre for Genome Research"/>
        </authorList>
    </citation>
    <scope>NUCLEOTIDE SEQUENCE</scope>
</reference>
<evidence type="ECO:0000313" key="5">
    <source>
        <dbReference type="EMBL" id="CAF93100.1"/>
    </source>
</evidence>
<keyword evidence="4" id="KW-0472">Membrane</keyword>
<dbReference type="EMBL" id="CAAE01010444">
    <property type="protein sequence ID" value="CAF93100.1"/>
    <property type="molecule type" value="Genomic_DNA"/>
</dbReference>
<proteinExistence type="predicted"/>
<organism evidence="5">
    <name type="scientific">Tetraodon nigroviridis</name>
    <name type="common">Spotted green pufferfish</name>
    <name type="synonym">Chelonodon nigroviridis</name>
    <dbReference type="NCBI Taxonomy" id="99883"/>
    <lineage>
        <taxon>Eukaryota</taxon>
        <taxon>Metazoa</taxon>
        <taxon>Chordata</taxon>
        <taxon>Craniata</taxon>
        <taxon>Vertebrata</taxon>
        <taxon>Euteleostomi</taxon>
        <taxon>Actinopterygii</taxon>
        <taxon>Neopterygii</taxon>
        <taxon>Teleostei</taxon>
        <taxon>Neoteleostei</taxon>
        <taxon>Acanthomorphata</taxon>
        <taxon>Eupercaria</taxon>
        <taxon>Tetraodontiformes</taxon>
        <taxon>Tetradontoidea</taxon>
        <taxon>Tetraodontidae</taxon>
        <taxon>Tetraodon</taxon>
    </lineage>
</organism>
<dbReference type="GO" id="GO:0032979">
    <property type="term" value="P:protein insertion into mitochondrial inner membrane from matrix"/>
    <property type="evidence" value="ECO:0007669"/>
    <property type="project" value="TreeGrafter"/>
</dbReference>
<dbReference type="PANTHER" id="PTHR12428">
    <property type="entry name" value="OXA1"/>
    <property type="match status" value="1"/>
</dbReference>
<keyword evidence="2" id="KW-0812">Transmembrane</keyword>
<evidence type="ECO:0000256" key="4">
    <source>
        <dbReference type="ARBA" id="ARBA00023136"/>
    </source>
</evidence>
<protein>
    <submittedName>
        <fullName evidence="5">(spotted green pufferfish) hypothetical protein</fullName>
    </submittedName>
</protein>
<dbReference type="GO" id="GO:0005743">
    <property type="term" value="C:mitochondrial inner membrane"/>
    <property type="evidence" value="ECO:0007669"/>
    <property type="project" value="TreeGrafter"/>
</dbReference>
<dbReference type="GO" id="GO:0032977">
    <property type="term" value="F:membrane insertase activity"/>
    <property type="evidence" value="ECO:0007669"/>
    <property type="project" value="InterPro"/>
</dbReference>
<comment type="subcellular location">
    <subcellularLocation>
        <location evidence="1">Membrane</location>
        <topology evidence="1">Multi-pass membrane protein</topology>
    </subcellularLocation>
</comment>
<comment type="caution">
    <text evidence="5">The sequence shown here is derived from an EMBL/GenBank/DDBJ whole genome shotgun (WGS) entry which is preliminary data.</text>
</comment>
<dbReference type="GO" id="GO:0033617">
    <property type="term" value="P:mitochondrial respiratory chain complex IV assembly"/>
    <property type="evidence" value="ECO:0007669"/>
    <property type="project" value="TreeGrafter"/>
</dbReference>